<dbReference type="GeneID" id="3501916"/>
<gene>
    <name evidence="6" type="ordered locus">TP02_0661</name>
</gene>
<feature type="repeat" description="WD" evidence="5">
    <location>
        <begin position="160"/>
        <end position="201"/>
    </location>
</feature>
<dbReference type="AlphaFoldDB" id="Q4N4H9"/>
<organism evidence="6 7">
    <name type="scientific">Theileria parva</name>
    <name type="common">East coast fever infection agent</name>
    <dbReference type="NCBI Taxonomy" id="5875"/>
    <lineage>
        <taxon>Eukaryota</taxon>
        <taxon>Sar</taxon>
        <taxon>Alveolata</taxon>
        <taxon>Apicomplexa</taxon>
        <taxon>Aconoidasida</taxon>
        <taxon>Piroplasmida</taxon>
        <taxon>Theileriidae</taxon>
        <taxon>Theileria</taxon>
    </lineage>
</organism>
<dbReference type="InterPro" id="IPR001680">
    <property type="entry name" value="WD40_rpt"/>
</dbReference>
<dbReference type="KEGG" id="tpv:TP02_0661"/>
<dbReference type="InterPro" id="IPR015943">
    <property type="entry name" value="WD40/YVTN_repeat-like_dom_sf"/>
</dbReference>
<evidence type="ECO:0000256" key="2">
    <source>
        <dbReference type="ARBA" id="ARBA00022664"/>
    </source>
</evidence>
<dbReference type="FunCoup" id="Q4N4H9">
    <property type="interactions" value="183"/>
</dbReference>
<dbReference type="SUPFAM" id="SSF50978">
    <property type="entry name" value="WD40 repeat-like"/>
    <property type="match status" value="1"/>
</dbReference>
<dbReference type="GO" id="GO:0005848">
    <property type="term" value="C:mRNA cleavage stimulating factor complex"/>
    <property type="evidence" value="ECO:0007669"/>
    <property type="project" value="InterPro"/>
</dbReference>
<evidence type="ECO:0000256" key="4">
    <source>
        <dbReference type="ARBA" id="ARBA00029851"/>
    </source>
</evidence>
<dbReference type="PROSITE" id="PS50294">
    <property type="entry name" value="WD_REPEATS_REGION"/>
    <property type="match status" value="1"/>
</dbReference>
<keyword evidence="7" id="KW-1185">Reference proteome</keyword>
<evidence type="ECO:0000256" key="3">
    <source>
        <dbReference type="ARBA" id="ARBA00023242"/>
    </source>
</evidence>
<dbReference type="Pfam" id="PF00400">
    <property type="entry name" value="WD40"/>
    <property type="match status" value="3"/>
</dbReference>
<dbReference type="PANTHER" id="PTHR44133:SF2">
    <property type="entry name" value="CLEAVAGE STIMULATION FACTOR SUBUNIT 1"/>
    <property type="match status" value="1"/>
</dbReference>
<sequence length="431" mass="48396">MVEPERLFFYEALLQQLVDDGFEDAAALIESKYKVKPNSMLRKDHLFDIFNKCGYLSSRVLLESKLNEEEDVLKCGKNRVREVLSYTNVPVEMNPDLNEVSYRIMAEILNHKPSRCVAQSHDCSLVAVGGVSGSVRVIPFINVLNKREKRKPNTLSTNTLSGHIEQVDALDFHPRKNVLASGGIDNTIIFHDINTSNGFIYSTSEMKRINDMFSIRCMKFHPCGDFLFAGTSNSIIRLYDVVTSKCYTSSKTTHQHKGGGINGCDFNLLGSLLFTAGSDGSILIWDSKNLECIYSMDSAHSDLPVISIKCDVNNHYLLSSGLNGITKLYDLRMLKEITSYGHERNNCIRTFSTFINNYNYFITFSVLSDNNLNHSEGSLYSINNSSLVLDITSAFGQTTIWDALSSNDEFSVITASEDSKTQIINFYDPNL</sequence>
<dbReference type="PROSITE" id="PS50082">
    <property type="entry name" value="WD_REPEATS_2"/>
    <property type="match status" value="2"/>
</dbReference>
<dbReference type="eggNOG" id="KOG0640">
    <property type="taxonomic scope" value="Eukaryota"/>
</dbReference>
<proteinExistence type="predicted"/>
<reference evidence="6 7" key="1">
    <citation type="journal article" date="2005" name="Science">
        <title>Genome sequence of Theileria parva, a bovine pathogen that transforms lymphocytes.</title>
        <authorList>
            <person name="Gardner M.J."/>
            <person name="Bishop R."/>
            <person name="Shah T."/>
            <person name="de Villiers E.P."/>
            <person name="Carlton J.M."/>
            <person name="Hall N."/>
            <person name="Ren Q."/>
            <person name="Paulsen I.T."/>
            <person name="Pain A."/>
            <person name="Berriman M."/>
            <person name="Wilson R.J.M."/>
            <person name="Sato S."/>
            <person name="Ralph S.A."/>
            <person name="Mann D.J."/>
            <person name="Xiong Z."/>
            <person name="Shallom S.J."/>
            <person name="Weidman J."/>
            <person name="Jiang L."/>
            <person name="Lynn J."/>
            <person name="Weaver B."/>
            <person name="Shoaibi A."/>
            <person name="Domingo A.R."/>
            <person name="Wasawo D."/>
            <person name="Crabtree J."/>
            <person name="Wortman J.R."/>
            <person name="Haas B."/>
            <person name="Angiuoli S.V."/>
            <person name="Creasy T.H."/>
            <person name="Lu C."/>
            <person name="Suh B."/>
            <person name="Silva J.C."/>
            <person name="Utterback T.R."/>
            <person name="Feldblyum T.V."/>
            <person name="Pertea M."/>
            <person name="Allen J."/>
            <person name="Nierman W.C."/>
            <person name="Taracha E.L.N."/>
            <person name="Salzberg S.L."/>
            <person name="White O.R."/>
            <person name="Fitzhugh H.A."/>
            <person name="Morzaria S."/>
            <person name="Venter J.C."/>
            <person name="Fraser C.M."/>
            <person name="Nene V."/>
        </authorList>
    </citation>
    <scope>NUCLEOTIDE SEQUENCE [LARGE SCALE GENOMIC DNA]</scope>
    <source>
        <strain evidence="6 7">Muguga</strain>
    </source>
</reference>
<keyword evidence="5" id="KW-0853">WD repeat</keyword>
<dbReference type="InParanoid" id="Q4N4H9"/>
<name>Q4N4H9_THEPA</name>
<dbReference type="EMBL" id="AAGK01000002">
    <property type="protein sequence ID" value="EAN32944.1"/>
    <property type="molecule type" value="Genomic_DNA"/>
</dbReference>
<dbReference type="PANTHER" id="PTHR44133">
    <property type="entry name" value="CLEAVAGE STIMULATION FACTOR SUBUNIT 1"/>
    <property type="match status" value="1"/>
</dbReference>
<comment type="caution">
    <text evidence="6">The sequence shown here is derived from an EMBL/GenBank/DDBJ whole genome shotgun (WGS) entry which is preliminary data.</text>
</comment>
<dbReference type="OMA" id="LYVHPCG"/>
<dbReference type="STRING" id="5875.Q4N4H9"/>
<dbReference type="GO" id="GO:0003723">
    <property type="term" value="F:RNA binding"/>
    <property type="evidence" value="ECO:0007669"/>
    <property type="project" value="TreeGrafter"/>
</dbReference>
<dbReference type="InterPro" id="IPR036322">
    <property type="entry name" value="WD40_repeat_dom_sf"/>
</dbReference>
<dbReference type="InterPro" id="IPR044633">
    <property type="entry name" value="CstF1-like"/>
</dbReference>
<evidence type="ECO:0000313" key="7">
    <source>
        <dbReference type="Proteomes" id="UP000001949"/>
    </source>
</evidence>
<dbReference type="VEuPathDB" id="PiroplasmaDB:TpMuguga_02g00661"/>
<comment type="subcellular location">
    <subcellularLocation>
        <location evidence="1">Nucleus</location>
    </subcellularLocation>
</comment>
<feature type="repeat" description="WD" evidence="5">
    <location>
        <begin position="270"/>
        <end position="295"/>
    </location>
</feature>
<dbReference type="SMART" id="SM00320">
    <property type="entry name" value="WD40"/>
    <property type="match status" value="5"/>
</dbReference>
<dbReference type="Proteomes" id="UP000001949">
    <property type="component" value="Unassembled WGS sequence"/>
</dbReference>
<keyword evidence="2" id="KW-0507">mRNA processing</keyword>
<dbReference type="GO" id="GO:0031124">
    <property type="term" value="P:mRNA 3'-end processing"/>
    <property type="evidence" value="ECO:0007669"/>
    <property type="project" value="InterPro"/>
</dbReference>
<protein>
    <recommendedName>
        <fullName evidence="4">Cleavage stimulation factor 50 kDa subunit</fullName>
    </recommendedName>
</protein>
<evidence type="ECO:0000313" key="6">
    <source>
        <dbReference type="EMBL" id="EAN32944.1"/>
    </source>
</evidence>
<evidence type="ECO:0000256" key="5">
    <source>
        <dbReference type="PROSITE-ProRule" id="PRU00221"/>
    </source>
</evidence>
<dbReference type="Gene3D" id="2.130.10.10">
    <property type="entry name" value="YVTN repeat-like/Quinoprotein amine dehydrogenase"/>
    <property type="match status" value="2"/>
</dbReference>
<accession>Q4N4H9</accession>
<keyword evidence="3" id="KW-0539">Nucleus</keyword>
<evidence type="ECO:0000256" key="1">
    <source>
        <dbReference type="ARBA" id="ARBA00004123"/>
    </source>
</evidence>